<feature type="compositionally biased region" description="Basic residues" evidence="1">
    <location>
        <begin position="312"/>
        <end position="324"/>
    </location>
</feature>
<evidence type="ECO:0000256" key="1">
    <source>
        <dbReference type="SAM" id="MobiDB-lite"/>
    </source>
</evidence>
<sequence>MDPSAVGVRLASGVVAPLIRKLFVKEGPGAGLVAKPVRISGLVSFTGERRTLSDKDLHKLAAELVDRAVRSAGPGERPLAADEDRAVAEALATTLRGLGDLDMDDVQAVRLGATALAERLEAASPHAVRGLSRDAGLLHATLLGTACLHIVHFFTQRSAFVARTLVQQSRSLDSLITLIDEFLARHPSPRAADAAFERGYLAYLARKHGRLTIYGIDLAHSPDRWPLDAAYMSLEATAPAAREATAVGPFDEVGGPVGAPPVPAPVPADQALAGRDRVLLRGVAGSGKSTLVQWLAVSCTKAPGDTALPPLRRTRRLARRRRLRRADAVRHEPHRGRRLHRPLARRGPLRRRRPRTPRRL</sequence>
<proteinExistence type="predicted"/>
<reference evidence="3 4" key="1">
    <citation type="submission" date="2019-12" db="EMBL/GenBank/DDBJ databases">
        <title>Whole genome shotgun sequence of Streptomyces hygroscopicus subsp. glebosus NBRC 13786.</title>
        <authorList>
            <person name="Ichikawa N."/>
            <person name="Kimura A."/>
            <person name="Kitahashi Y."/>
            <person name="Komaki H."/>
            <person name="Tamura T."/>
        </authorList>
    </citation>
    <scope>NUCLEOTIDE SEQUENCE [LARGE SCALE GENOMIC DNA]</scope>
    <source>
        <strain evidence="3 4">NBRC 13786</strain>
    </source>
</reference>
<dbReference type="AlphaFoldDB" id="A0A640T2T3"/>
<dbReference type="InterPro" id="IPR027417">
    <property type="entry name" value="P-loop_NTPase"/>
</dbReference>
<dbReference type="InterPro" id="IPR054547">
    <property type="entry name" value="NNH1"/>
</dbReference>
<dbReference type="Pfam" id="PF22733">
    <property type="entry name" value="NNH1"/>
    <property type="match status" value="1"/>
</dbReference>
<dbReference type="Proteomes" id="UP000430079">
    <property type="component" value="Unassembled WGS sequence"/>
</dbReference>
<gene>
    <name evidence="3" type="ORF">Sgleb_39720</name>
</gene>
<dbReference type="Gene3D" id="3.40.50.300">
    <property type="entry name" value="P-loop containing nucleotide triphosphate hydrolases"/>
    <property type="match status" value="1"/>
</dbReference>
<accession>A0A640T2T3</accession>
<comment type="caution">
    <text evidence="3">The sequence shown here is derived from an EMBL/GenBank/DDBJ whole genome shotgun (WGS) entry which is preliminary data.</text>
</comment>
<evidence type="ECO:0000313" key="3">
    <source>
        <dbReference type="EMBL" id="GFE15925.1"/>
    </source>
</evidence>
<evidence type="ECO:0000313" key="4">
    <source>
        <dbReference type="Proteomes" id="UP000430079"/>
    </source>
</evidence>
<feature type="region of interest" description="Disordered" evidence="1">
    <location>
        <begin position="306"/>
        <end position="360"/>
    </location>
</feature>
<keyword evidence="4" id="KW-1185">Reference proteome</keyword>
<protein>
    <recommendedName>
        <fullName evidence="2">NACHT N-terminal Helical domain-containing protein</fullName>
    </recommendedName>
</protein>
<feature type="domain" description="NACHT N-terminal Helical" evidence="2">
    <location>
        <begin position="7"/>
        <end position="184"/>
    </location>
</feature>
<organism evidence="3 4">
    <name type="scientific">Streptomyces glebosus</name>
    <dbReference type="NCBI Taxonomy" id="249580"/>
    <lineage>
        <taxon>Bacteria</taxon>
        <taxon>Bacillati</taxon>
        <taxon>Actinomycetota</taxon>
        <taxon>Actinomycetes</taxon>
        <taxon>Kitasatosporales</taxon>
        <taxon>Streptomycetaceae</taxon>
        <taxon>Streptomyces</taxon>
    </lineage>
</organism>
<feature type="compositionally biased region" description="Basic residues" evidence="1">
    <location>
        <begin position="332"/>
        <end position="360"/>
    </location>
</feature>
<evidence type="ECO:0000259" key="2">
    <source>
        <dbReference type="Pfam" id="PF22733"/>
    </source>
</evidence>
<name>A0A640T2T3_9ACTN</name>
<dbReference type="EMBL" id="BLIO01000001">
    <property type="protein sequence ID" value="GFE15925.1"/>
    <property type="molecule type" value="Genomic_DNA"/>
</dbReference>